<dbReference type="EMBL" id="JAGIOH010000001">
    <property type="protein sequence ID" value="MBP2401973.1"/>
    <property type="molecule type" value="Genomic_DNA"/>
</dbReference>
<reference evidence="1 2" key="1">
    <citation type="submission" date="2021-03" db="EMBL/GenBank/DDBJ databases">
        <title>Sequencing the genomes of 1000 actinobacteria strains.</title>
        <authorList>
            <person name="Klenk H.-P."/>
        </authorList>
    </citation>
    <scope>NUCLEOTIDE SEQUENCE [LARGE SCALE GENOMIC DNA]</scope>
    <source>
        <strain evidence="1 2">DSM 41480</strain>
    </source>
</reference>
<dbReference type="Gene3D" id="3.20.20.410">
    <property type="entry name" value="Protein of unknown function UPF0759"/>
    <property type="match status" value="1"/>
</dbReference>
<evidence type="ECO:0000313" key="2">
    <source>
        <dbReference type="Proteomes" id="UP001519291"/>
    </source>
</evidence>
<gene>
    <name evidence="1" type="ORF">JO379_001442</name>
</gene>
<dbReference type="GeneID" id="91568308"/>
<comment type="caution">
    <text evidence="1">The sequence shown here is derived from an EMBL/GenBank/DDBJ whole genome shotgun (WGS) entry which is preliminary data.</text>
</comment>
<protein>
    <submittedName>
        <fullName evidence="1">Uncharacterized protein YecE (DUF72 family)</fullName>
    </submittedName>
</protein>
<dbReference type="RefSeq" id="WP_130876932.1">
    <property type="nucleotide sequence ID" value="NZ_JAGIOH010000001.1"/>
</dbReference>
<dbReference type="PANTHER" id="PTHR30348:SF13">
    <property type="entry name" value="UPF0759 PROTEIN YUNF"/>
    <property type="match status" value="1"/>
</dbReference>
<dbReference type="InterPro" id="IPR002763">
    <property type="entry name" value="DUF72"/>
</dbReference>
<organism evidence="1 2">
    <name type="scientific">Streptomyces syringium</name>
    <dbReference type="NCBI Taxonomy" id="76729"/>
    <lineage>
        <taxon>Bacteria</taxon>
        <taxon>Bacillati</taxon>
        <taxon>Actinomycetota</taxon>
        <taxon>Actinomycetes</taxon>
        <taxon>Kitasatosporales</taxon>
        <taxon>Streptomycetaceae</taxon>
        <taxon>Streptomyces</taxon>
    </lineage>
</organism>
<dbReference type="Pfam" id="PF01904">
    <property type="entry name" value="DUF72"/>
    <property type="match status" value="1"/>
</dbReference>
<dbReference type="SUPFAM" id="SSF117396">
    <property type="entry name" value="TM1631-like"/>
    <property type="match status" value="1"/>
</dbReference>
<keyword evidence="2" id="KW-1185">Reference proteome</keyword>
<dbReference type="Proteomes" id="UP001519291">
    <property type="component" value="Unassembled WGS sequence"/>
</dbReference>
<proteinExistence type="predicted"/>
<evidence type="ECO:0000313" key="1">
    <source>
        <dbReference type="EMBL" id="MBP2401973.1"/>
    </source>
</evidence>
<dbReference type="PANTHER" id="PTHR30348">
    <property type="entry name" value="UNCHARACTERIZED PROTEIN YECE"/>
    <property type="match status" value="1"/>
</dbReference>
<sequence>MAKILVGTCSWTDPSLVSSGWYPPGARDPEGRLRHYADRFPVVEVDATYYGLPSTRNSRLWAERTPRGFTFDVKAFAPLTGHAVRAGALPADLRPAGPAQRRLACADLPPGVTDELWERFTGALRPLREAGRLGSVLLQFPPWLRPGPEAHAHLAACRERAPALPLAVEFRHPAWLVPDELPRTLGVLRAHRMALVAVDTARTVPGGLPPTDDVTHPGLAVVRFHGRSEAWGTGSKEDRFRHRYTVAELAPWTERIRRLARRAAEVHVLFNNCCADAAVSAAATMRHLLAEAVALPGGPAT</sequence>
<accession>A0ABS4XZL9</accession>
<name>A0ABS4XZL9_9ACTN</name>
<dbReference type="InterPro" id="IPR036520">
    <property type="entry name" value="UPF0759_sf"/>
</dbReference>